<sequence length="163" mass="18333">MRYNYDLAKKIEQRFVERTDIINGVRSNNAKVMIPDDVFASDGIKITLHTELKIMTMSAGKVPEDYNHTIVIDVLGVRTLIKNPWFIDVGANFMIFDEQHRIVFEVQTYDGRAPVGFYGGPTSIVAEKTVRVSGTSLTVSITDECSHIGIGRGDKVRIILDRE</sequence>
<evidence type="ECO:0000313" key="1">
    <source>
        <dbReference type="EMBL" id="MPM74071.1"/>
    </source>
</evidence>
<dbReference type="AlphaFoldDB" id="A0A645CAV9"/>
<organism evidence="1">
    <name type="scientific">bioreactor metagenome</name>
    <dbReference type="NCBI Taxonomy" id="1076179"/>
    <lineage>
        <taxon>unclassified sequences</taxon>
        <taxon>metagenomes</taxon>
        <taxon>ecological metagenomes</taxon>
    </lineage>
</organism>
<comment type="caution">
    <text evidence="1">The sequence shown here is derived from an EMBL/GenBank/DDBJ whole genome shotgun (WGS) entry which is preliminary data.</text>
</comment>
<protein>
    <submittedName>
        <fullName evidence="1">Uncharacterized protein</fullName>
    </submittedName>
</protein>
<reference evidence="1" key="1">
    <citation type="submission" date="2019-08" db="EMBL/GenBank/DDBJ databases">
        <authorList>
            <person name="Kucharzyk K."/>
            <person name="Murdoch R.W."/>
            <person name="Higgins S."/>
            <person name="Loffler F."/>
        </authorList>
    </citation>
    <scope>NUCLEOTIDE SEQUENCE</scope>
</reference>
<name>A0A645CAV9_9ZZZZ</name>
<proteinExistence type="predicted"/>
<gene>
    <name evidence="1" type="ORF">SDC9_121056</name>
</gene>
<dbReference type="EMBL" id="VSSQ01025738">
    <property type="protein sequence ID" value="MPM74071.1"/>
    <property type="molecule type" value="Genomic_DNA"/>
</dbReference>
<accession>A0A645CAV9</accession>